<name>A0AAV7H742_DENCH</name>
<evidence type="ECO:0000313" key="1">
    <source>
        <dbReference type="EMBL" id="KAH0463869.1"/>
    </source>
</evidence>
<sequence length="196" mass="21864">MHGIDGPLVDVDTMVPNLIVEGNVSNLQDTIENNITEVIVSHTDNEQNVVDKSFQCALIQKELASNPIIDMNWDQGVKSNSSLYIEPDTTINQLIVPSSAIIQYVTNNNLTDVDSMMIKNNCSYMVSNQSIIVAQDEGQGRMVERNVSKSKLIVEVSCSFEGDELQQEVWQEGVNDESKTLLNHPLIVMLLLIMRI</sequence>
<comment type="caution">
    <text evidence="1">The sequence shown here is derived from an EMBL/GenBank/DDBJ whole genome shotgun (WGS) entry which is preliminary data.</text>
</comment>
<dbReference type="Proteomes" id="UP000775213">
    <property type="component" value="Unassembled WGS sequence"/>
</dbReference>
<dbReference type="AlphaFoldDB" id="A0AAV7H742"/>
<evidence type="ECO:0000313" key="2">
    <source>
        <dbReference type="Proteomes" id="UP000775213"/>
    </source>
</evidence>
<accession>A0AAV7H742</accession>
<reference evidence="1 2" key="1">
    <citation type="journal article" date="2021" name="Hortic Res">
        <title>Chromosome-scale assembly of the Dendrobium chrysotoxum genome enhances the understanding of orchid evolution.</title>
        <authorList>
            <person name="Zhang Y."/>
            <person name="Zhang G.Q."/>
            <person name="Zhang D."/>
            <person name="Liu X.D."/>
            <person name="Xu X.Y."/>
            <person name="Sun W.H."/>
            <person name="Yu X."/>
            <person name="Zhu X."/>
            <person name="Wang Z.W."/>
            <person name="Zhao X."/>
            <person name="Zhong W.Y."/>
            <person name="Chen H."/>
            <person name="Yin W.L."/>
            <person name="Huang T."/>
            <person name="Niu S.C."/>
            <person name="Liu Z.J."/>
        </authorList>
    </citation>
    <scope>NUCLEOTIDE SEQUENCE [LARGE SCALE GENOMIC DNA]</scope>
    <source>
        <strain evidence="1">Lindl</strain>
    </source>
</reference>
<dbReference type="EMBL" id="JAGFBR010000007">
    <property type="protein sequence ID" value="KAH0463869.1"/>
    <property type="molecule type" value="Genomic_DNA"/>
</dbReference>
<proteinExistence type="predicted"/>
<organism evidence="1 2">
    <name type="scientific">Dendrobium chrysotoxum</name>
    <name type="common">Orchid</name>
    <dbReference type="NCBI Taxonomy" id="161865"/>
    <lineage>
        <taxon>Eukaryota</taxon>
        <taxon>Viridiplantae</taxon>
        <taxon>Streptophyta</taxon>
        <taxon>Embryophyta</taxon>
        <taxon>Tracheophyta</taxon>
        <taxon>Spermatophyta</taxon>
        <taxon>Magnoliopsida</taxon>
        <taxon>Liliopsida</taxon>
        <taxon>Asparagales</taxon>
        <taxon>Orchidaceae</taxon>
        <taxon>Epidendroideae</taxon>
        <taxon>Malaxideae</taxon>
        <taxon>Dendrobiinae</taxon>
        <taxon>Dendrobium</taxon>
    </lineage>
</organism>
<protein>
    <submittedName>
        <fullName evidence="1">Uncharacterized protein</fullName>
    </submittedName>
</protein>
<keyword evidence="2" id="KW-1185">Reference proteome</keyword>
<gene>
    <name evidence="1" type="ORF">IEQ34_006655</name>
</gene>